<protein>
    <submittedName>
        <fullName evidence="1">Uncharacterized protein</fullName>
    </submittedName>
</protein>
<reference evidence="1" key="1">
    <citation type="submission" date="2018-05" db="EMBL/GenBank/DDBJ databases">
        <authorList>
            <person name="Lanie J.A."/>
            <person name="Ng W.-L."/>
            <person name="Kazmierczak K.M."/>
            <person name="Andrzejewski T.M."/>
            <person name="Davidsen T.M."/>
            <person name="Wayne K.J."/>
            <person name="Tettelin H."/>
            <person name="Glass J.I."/>
            <person name="Rusch D."/>
            <person name="Podicherti R."/>
            <person name="Tsui H.-C.T."/>
            <person name="Winkler M.E."/>
        </authorList>
    </citation>
    <scope>NUCLEOTIDE SEQUENCE</scope>
</reference>
<name>A0A382U126_9ZZZZ</name>
<feature type="non-terminal residue" evidence="1">
    <location>
        <position position="32"/>
    </location>
</feature>
<dbReference type="EMBL" id="UINC01140296">
    <property type="protein sequence ID" value="SVD27358.1"/>
    <property type="molecule type" value="Genomic_DNA"/>
</dbReference>
<proteinExistence type="predicted"/>
<accession>A0A382U126</accession>
<organism evidence="1">
    <name type="scientific">marine metagenome</name>
    <dbReference type="NCBI Taxonomy" id="408172"/>
    <lineage>
        <taxon>unclassified sequences</taxon>
        <taxon>metagenomes</taxon>
        <taxon>ecological metagenomes</taxon>
    </lineage>
</organism>
<dbReference type="AlphaFoldDB" id="A0A382U126"/>
<evidence type="ECO:0000313" key="1">
    <source>
        <dbReference type="EMBL" id="SVD27358.1"/>
    </source>
</evidence>
<gene>
    <name evidence="1" type="ORF">METZ01_LOCUS380212</name>
</gene>
<sequence length="32" mass="3763">MKVYGMLTVEELQQQVDSREIDTVLVVFTDLY</sequence>